<dbReference type="Pfam" id="PF01590">
    <property type="entry name" value="GAF"/>
    <property type="match status" value="1"/>
</dbReference>
<gene>
    <name evidence="5" type="ORF">J0M35_00805</name>
</gene>
<dbReference type="Pfam" id="PF00196">
    <property type="entry name" value="GerE"/>
    <property type="match status" value="1"/>
</dbReference>
<dbReference type="PANTHER" id="PTHR44688">
    <property type="entry name" value="DNA-BINDING TRANSCRIPTIONAL ACTIVATOR DEVR_DOSR"/>
    <property type="match status" value="1"/>
</dbReference>
<comment type="caution">
    <text evidence="5">The sequence shown here is derived from an EMBL/GenBank/DDBJ whole genome shotgun (WGS) entry which is preliminary data.</text>
</comment>
<dbReference type="InterPro" id="IPR003018">
    <property type="entry name" value="GAF"/>
</dbReference>
<dbReference type="InterPro" id="IPR000792">
    <property type="entry name" value="Tscrpt_reg_LuxR_C"/>
</dbReference>
<keyword evidence="1" id="KW-0805">Transcription regulation</keyword>
<dbReference type="GO" id="GO:0006355">
    <property type="term" value="P:regulation of DNA-templated transcription"/>
    <property type="evidence" value="ECO:0007669"/>
    <property type="project" value="InterPro"/>
</dbReference>
<evidence type="ECO:0000256" key="1">
    <source>
        <dbReference type="ARBA" id="ARBA00023015"/>
    </source>
</evidence>
<dbReference type="Gene3D" id="1.10.10.10">
    <property type="entry name" value="Winged helix-like DNA-binding domain superfamily/Winged helix DNA-binding domain"/>
    <property type="match status" value="1"/>
</dbReference>
<dbReference type="PRINTS" id="PR00038">
    <property type="entry name" value="HTHLUXR"/>
</dbReference>
<accession>A0A8J7PCY6</accession>
<dbReference type="SUPFAM" id="SSF46894">
    <property type="entry name" value="C-terminal effector domain of the bipartite response regulators"/>
    <property type="match status" value="1"/>
</dbReference>
<dbReference type="EMBL" id="JAFLCK010000001">
    <property type="protein sequence ID" value="MBN8658872.1"/>
    <property type="molecule type" value="Genomic_DNA"/>
</dbReference>
<dbReference type="Proteomes" id="UP000664277">
    <property type="component" value="Unassembled WGS sequence"/>
</dbReference>
<dbReference type="AlphaFoldDB" id="A0A8J7PCY6"/>
<dbReference type="Gene3D" id="3.30.450.40">
    <property type="match status" value="1"/>
</dbReference>
<dbReference type="PANTHER" id="PTHR44688:SF16">
    <property type="entry name" value="DNA-BINDING TRANSCRIPTIONAL ACTIVATOR DEVR_DOSR"/>
    <property type="match status" value="1"/>
</dbReference>
<proteinExistence type="predicted"/>
<dbReference type="GO" id="GO:0003677">
    <property type="term" value="F:DNA binding"/>
    <property type="evidence" value="ECO:0007669"/>
    <property type="project" value="UniProtKB-KW"/>
</dbReference>
<dbReference type="SMART" id="SM00421">
    <property type="entry name" value="HTH_LUXR"/>
    <property type="match status" value="1"/>
</dbReference>
<protein>
    <submittedName>
        <fullName evidence="5">GAF domain-containing protein</fullName>
    </submittedName>
</protein>
<evidence type="ECO:0000259" key="4">
    <source>
        <dbReference type="PROSITE" id="PS50043"/>
    </source>
</evidence>
<keyword evidence="2" id="KW-0238">DNA-binding</keyword>
<dbReference type="SUPFAM" id="SSF55781">
    <property type="entry name" value="GAF domain-like"/>
    <property type="match status" value="1"/>
</dbReference>
<dbReference type="CDD" id="cd06170">
    <property type="entry name" value="LuxR_C_like"/>
    <property type="match status" value="1"/>
</dbReference>
<reference evidence="5" key="1">
    <citation type="submission" date="2021-02" db="EMBL/GenBank/DDBJ databases">
        <title>Genome-Resolved Metagenomics of a Microbial Community Performing Photosynthetic Biological Nutrient Removal.</title>
        <authorList>
            <person name="Mcdaniel E.A."/>
        </authorList>
    </citation>
    <scope>NUCLEOTIDE SEQUENCE</scope>
    <source>
        <strain evidence="5">UWPOB_OBS1</strain>
    </source>
</reference>
<evidence type="ECO:0000313" key="6">
    <source>
        <dbReference type="Proteomes" id="UP000664277"/>
    </source>
</evidence>
<dbReference type="PROSITE" id="PS50043">
    <property type="entry name" value="HTH_LUXR_2"/>
    <property type="match status" value="1"/>
</dbReference>
<dbReference type="InterPro" id="IPR029016">
    <property type="entry name" value="GAF-like_dom_sf"/>
</dbReference>
<dbReference type="SMART" id="SM00065">
    <property type="entry name" value="GAF"/>
    <property type="match status" value="1"/>
</dbReference>
<dbReference type="InterPro" id="IPR016032">
    <property type="entry name" value="Sig_transdc_resp-reg_C-effctor"/>
</dbReference>
<evidence type="ECO:0000256" key="2">
    <source>
        <dbReference type="ARBA" id="ARBA00023125"/>
    </source>
</evidence>
<dbReference type="PROSITE" id="PS00622">
    <property type="entry name" value="HTH_LUXR_1"/>
    <property type="match status" value="1"/>
</dbReference>
<sequence length="497" mass="54209">MARIRRQSSEADGGSNFWAALNRDVADLAAALSLPTLSLFAVDAFSIEPGVEVRTRYLVGLTGALLQGLVRGRDFAREGRRLEPESITSESSFRLLCSAEAAANLSLGQAVKVACAELQQLCHAGDSPVLSLAAVPSQDGQEKTGGLLIPVTVTLTNASRLRTQRVCGLLLLGFSSSHPSKDEQLYCEETGYLLASLLSRPMLSLLSTRFQEDSAASPELSRRLSAEQWLRQSICAVHSSLDRDFVMQTLADSLGRGLKPSRCLVVRTAGGAAQVLHEWEDPDFSPLGLGRTSQFPLFACELLERLSAYSDLSLLKQEGRLSEDEYDMLSFDGIESMVGLPLFQGSSSFGVIALVSSKKRHWSDLEMECLDTLTKQASIALGHCLEFQSVRDQLFHAGLMSNLTGQLISALESVSGNQRSLRPLPEEKSSESPEANLSARELEVLRLISSGYANREIAQRLFLTESTVELHASRIRKKLKLKSRTALVKYACDKGIV</sequence>
<feature type="domain" description="HTH luxR-type" evidence="4">
    <location>
        <begin position="430"/>
        <end position="495"/>
    </location>
</feature>
<dbReference type="InterPro" id="IPR036388">
    <property type="entry name" value="WH-like_DNA-bd_sf"/>
</dbReference>
<evidence type="ECO:0000313" key="5">
    <source>
        <dbReference type="EMBL" id="MBN8658872.1"/>
    </source>
</evidence>
<evidence type="ECO:0000256" key="3">
    <source>
        <dbReference type="ARBA" id="ARBA00023163"/>
    </source>
</evidence>
<organism evidence="5 6">
    <name type="scientific">Candidatus Obscuribacter phosphatis</name>
    <dbReference type="NCBI Taxonomy" id="1906157"/>
    <lineage>
        <taxon>Bacteria</taxon>
        <taxon>Bacillati</taxon>
        <taxon>Candidatus Melainabacteria</taxon>
        <taxon>Candidatus Obscuribacterales</taxon>
        <taxon>Candidatus Obscuribacteraceae</taxon>
        <taxon>Candidatus Obscuribacter</taxon>
    </lineage>
</organism>
<keyword evidence="3" id="KW-0804">Transcription</keyword>
<name>A0A8J7PCY6_9BACT</name>